<dbReference type="Gene3D" id="3.40.390.10">
    <property type="entry name" value="Collagenase (Catalytic Domain)"/>
    <property type="match status" value="1"/>
</dbReference>
<reference evidence="3" key="1">
    <citation type="submission" date="2023-07" db="EMBL/GenBank/DDBJ databases">
        <authorList>
            <person name="Kim M.K."/>
        </authorList>
    </citation>
    <scope>NUCLEOTIDE SEQUENCE</scope>
    <source>
        <strain evidence="3">ASUV-10-1</strain>
    </source>
</reference>
<accession>A0ABT9BB07</accession>
<comment type="caution">
    <text evidence="3">The sequence shown here is derived from an EMBL/GenBank/DDBJ whole genome shotgun (WGS) entry which is preliminary data.</text>
</comment>
<dbReference type="InterPro" id="IPR024079">
    <property type="entry name" value="MetalloPept_cat_dom_sf"/>
</dbReference>
<proteinExistence type="predicted"/>
<dbReference type="PROSITE" id="PS50853">
    <property type="entry name" value="FN3"/>
    <property type="match status" value="5"/>
</dbReference>
<dbReference type="EMBL" id="JAUQSY010000007">
    <property type="protein sequence ID" value="MDO7875460.1"/>
    <property type="molecule type" value="Genomic_DNA"/>
</dbReference>
<dbReference type="SUPFAM" id="SSF49265">
    <property type="entry name" value="Fibronectin type III"/>
    <property type="match status" value="3"/>
</dbReference>
<evidence type="ECO:0000256" key="1">
    <source>
        <dbReference type="ARBA" id="ARBA00022737"/>
    </source>
</evidence>
<dbReference type="InterPro" id="IPR013783">
    <property type="entry name" value="Ig-like_fold"/>
</dbReference>
<feature type="domain" description="Fibronectin type-III" evidence="2">
    <location>
        <begin position="686"/>
        <end position="768"/>
    </location>
</feature>
<feature type="domain" description="Fibronectin type-III" evidence="2">
    <location>
        <begin position="991"/>
        <end position="1076"/>
    </location>
</feature>
<evidence type="ECO:0000313" key="4">
    <source>
        <dbReference type="Proteomes" id="UP001176429"/>
    </source>
</evidence>
<dbReference type="Pfam" id="PF00041">
    <property type="entry name" value="fn3"/>
    <property type="match status" value="5"/>
</dbReference>
<keyword evidence="4" id="KW-1185">Reference proteome</keyword>
<dbReference type="InterPro" id="IPR050991">
    <property type="entry name" value="ECM_Regulatory_Proteins"/>
</dbReference>
<dbReference type="InterPro" id="IPR014756">
    <property type="entry name" value="Ig_E-set"/>
</dbReference>
<organism evidence="3 4">
    <name type="scientific">Hymenobacter aranciens</name>
    <dbReference type="NCBI Taxonomy" id="3063996"/>
    <lineage>
        <taxon>Bacteria</taxon>
        <taxon>Pseudomonadati</taxon>
        <taxon>Bacteroidota</taxon>
        <taxon>Cytophagia</taxon>
        <taxon>Cytophagales</taxon>
        <taxon>Hymenobacteraceae</taxon>
        <taxon>Hymenobacter</taxon>
    </lineage>
</organism>
<dbReference type="SMART" id="SM00429">
    <property type="entry name" value="IPT"/>
    <property type="match status" value="1"/>
</dbReference>
<dbReference type="Pfam" id="PF13583">
    <property type="entry name" value="Reprolysin_4"/>
    <property type="match status" value="1"/>
</dbReference>
<dbReference type="CDD" id="cd00063">
    <property type="entry name" value="FN3"/>
    <property type="match status" value="1"/>
</dbReference>
<feature type="domain" description="Fibronectin type-III" evidence="2">
    <location>
        <begin position="773"/>
        <end position="854"/>
    </location>
</feature>
<dbReference type="Proteomes" id="UP001176429">
    <property type="component" value="Unassembled WGS sequence"/>
</dbReference>
<dbReference type="NCBIfam" id="TIGR04183">
    <property type="entry name" value="Por_Secre_tail"/>
    <property type="match status" value="1"/>
</dbReference>
<keyword evidence="1" id="KW-0677">Repeat</keyword>
<dbReference type="SUPFAM" id="SSF55486">
    <property type="entry name" value="Metalloproteases ('zincins'), catalytic domain"/>
    <property type="match status" value="1"/>
</dbReference>
<dbReference type="Gene3D" id="2.60.40.10">
    <property type="entry name" value="Immunoglobulins"/>
    <property type="match status" value="6"/>
</dbReference>
<dbReference type="InterPro" id="IPR002909">
    <property type="entry name" value="IPT_dom"/>
</dbReference>
<feature type="domain" description="Fibronectin type-III" evidence="2">
    <location>
        <begin position="1301"/>
        <end position="1390"/>
    </location>
</feature>
<dbReference type="InterPro" id="IPR003961">
    <property type="entry name" value="FN3_dom"/>
</dbReference>
<protein>
    <submittedName>
        <fullName evidence="3">Fibronectin type III domain-containing protein</fullName>
    </submittedName>
</protein>
<dbReference type="SMART" id="SM00060">
    <property type="entry name" value="FN3"/>
    <property type="match status" value="7"/>
</dbReference>
<evidence type="ECO:0000259" key="2">
    <source>
        <dbReference type="PROSITE" id="PS50853"/>
    </source>
</evidence>
<sequence length="2430" mass="244596">MKQLFARTIVATGWWRPLGLFVLLLGALGARAQQRAAPAHFIEDAGAQRAAAVSPLAAALQHSRPLTLDVARLQATLATAPSETQPGATPLLLALPLPDGTSEQFRVVETAVMEPGLAAQFPGIKTYRGVGVDDPTASVRLDLTPGGFHAQILSDRRGTVYIDPVTRTDTRHYLSFARTAMPASRFSCGVAAPAVSQTARRSLGSGPAGAALRTSGGTLRSFQLAVAATGEYTAFHGGTVALGQAAIVTSVNRVVGVFEKELAVRLVLVNNNSSLVYTNASTDPYTDNDPNALLSQNQSNINSVIGVNNYDIGHVFSTGGGGVAQLRSVCGSGKAQGVTGSFSPVGDAFDIDYVAHEMGHQFGGNHTFNADGNGSDACDGNRNASTAYEPGSGTTIMAYAGICGTDNNTQNNSNAYFHVVSYEEIQAFLGTISCADNSATGNTPPTVATLPASGKVLPIGTPFKLTALGSDADGDAVTYCWEEYDLGSAGTPTATQVANDDVPLFRSFVPSSSPTRYFPQLTYVISNSTPPKGERLPLVTRDLNFRVTLRDHYTTNNTGFGVTGGVNSSTVVALSSTSAAGPFLVTAPNTAVTWAGNTSQTVTWNVAGTSANGVNCATVNILLSTDGGFTYPTVLLAGTANDGSAAVTVPSVATTTARVMVEAADNYFFDISNTNFTITAATACAAPTGLSVGSITAITASLSFTASGSATSYVVTTSPATTTQTVTASPVTLTGLTGGTSYTVFVQSSCAAGATSTAAATTFTTAAPPVCNAVSNAAVGSITATSASLSFTASAGASTYVITTSPTTSTYTVTASPVALTGLTAGTSYTVNIQTNCSNGGSATASITFGTPPANDNCAGAIQLISGTSCTTTAGSVTGATQSQAASTCNGATSTTALDVWYSFVATGTTHTVTLNSPGFDGVVQAFGGSCGSLSSLGCRDQNAAGTETLSLTGLTANTRYYIRVYPYDTAPTNGSFTLCVTGTVAPTCAAPTALSAGSITNTSAGISFTPNAQASSYTVTTSPATTTQTITASPASLTGLTPGTSYTVSIATSCQNGLTSTAATTTFATTNTSPCAAPTSLTAGSVTSTSATVSFTPSASATSYTVTTSPATTTQTVTGSPVSFSGLTASTAYTVSIVSNCAAGATAPAATTSFTTSVAVPANDECAGAVLLTSATSCSPMAGTITGATQSRAPLDCNGFTSTTVQDVWYAFVATGTTHTITAASSLDGVLELFSGTCGSLSSLGCADGGGQGTTENLTLSTLTSGSTYYVRFYPYTSIPGAVTGSFTICVTNPVPPCTAPTALTTSNQTSTSVTVGWTASPSATSYTVTYTPNGGSAQTVSPNPTGTAVSLTGLTPGTNYTVSVASNCAGGATSGAAQTFFFTYAVPVVTSVLIPNGTYLLGQTLPVGVVFNQNLTVTGSPTLALTIGSTVRQAALDATNTSGTQVSFAYVIQAGDLDTDGITLGAISLNGGTIRSGNGTDANLTLNNVPNTSTILVDGIRPTTLSSIRLTPAAAITNGSSVTFRVTFSEAVLNVDVNDFTIGNLGSVSGTIASVSGSGTTYDVVVNNLSGAGDFRLNVTAIGTAIRDVAGNGVGSSNTFFGGEFYTLDQAAPNTTIDNGPAATTTSTSATFTFSGTDGAGSGVSSFQGSLDGAAFATVVSPLTFTGLSVGPHTFQVRAVDAAGNVDPTPATATWTITAPTPAPGISSLSPTSGPVGTSVTITGTSLTSATAVSFNGTAAPGFTVNSATSITATVPAGASTGSVTVTTPSGTSNGLAFTVTLPDLLVTTTTSIPASSYNNVTVTSTGTLTLTGALSVAGTMTVQSGGTFITNYNLVQGGGSFALEAGGNLHVFDPAGLSPSGATGSIRNTGARSFSDDASYTYRGTQAQQTGPGLPATVRNLTVNNPGGVTLSGNVSIREALTPAAGTFTTTGRVLTLLSTASSTAYVASTRPSAGSISGPITAQRYVDGSLNSGPGYRHFSAPVTNTSFADLAAGSFAPVVNAAYNSAAQPGLVLPYPTVFGYDQTRLASTANNLTGFDKGWFSPAALSETMSSGQGYTVHAPAGITIDFVGTPAQTDFSKANLGRGTDAQAGWHLLGNPYPAPLHWDSLLAHGGLSGLENALYVFKSSGAYAGSYASYVNGIGANNGGPVLPLGQGFFVRTATVGGSGQLTFRNTDRLNTSLAPAFQRSTADARPQLRLALSGPASAGPDETVVYFENGATATGPDAAHDAPKLTSPGARLSLASQMPGHEPLAINGLPLTGAPVTSIPLTLRVPAAGPYHFDVLDLRGFDANAPATLLDHQLNTRTDLRQVTNYAFTAAQAGALNGRFELLLSRPTGVTATAGPGTLQFSVWPNPASHKAALHVQLEQATTATVMLRDVLGRAVAQHSFSGLRTELTTTRLAAGTYLLTVQAAGQAPATRRVVVE</sequence>
<dbReference type="PANTHER" id="PTHR46708">
    <property type="entry name" value="TENASCIN"/>
    <property type="match status" value="1"/>
</dbReference>
<feature type="domain" description="Fibronectin type-III" evidence="2">
    <location>
        <begin position="1078"/>
        <end position="1160"/>
    </location>
</feature>
<dbReference type="InterPro" id="IPR036116">
    <property type="entry name" value="FN3_sf"/>
</dbReference>
<dbReference type="PANTHER" id="PTHR46708:SF2">
    <property type="entry name" value="FIBRONECTIN TYPE-III DOMAIN-CONTAINING PROTEIN"/>
    <property type="match status" value="1"/>
</dbReference>
<dbReference type="CDD" id="cd00102">
    <property type="entry name" value="IPT"/>
    <property type="match status" value="1"/>
</dbReference>
<dbReference type="SUPFAM" id="SSF81296">
    <property type="entry name" value="E set domains"/>
    <property type="match status" value="1"/>
</dbReference>
<dbReference type="InterPro" id="IPR026444">
    <property type="entry name" value="Secre_tail"/>
</dbReference>
<dbReference type="Pfam" id="PF23759">
    <property type="entry name" value="GBD_T9SS_assoc"/>
    <property type="match status" value="2"/>
</dbReference>
<gene>
    <name evidence="3" type="ORF">Q5H93_12020</name>
</gene>
<dbReference type="RefSeq" id="WP_305006770.1">
    <property type="nucleotide sequence ID" value="NZ_JAUQSY010000007.1"/>
</dbReference>
<dbReference type="InterPro" id="IPR056600">
    <property type="entry name" value="GBD_T9SS_assoc"/>
</dbReference>
<name>A0ABT9BB07_9BACT</name>
<evidence type="ECO:0000313" key="3">
    <source>
        <dbReference type="EMBL" id="MDO7875460.1"/>
    </source>
</evidence>